<keyword evidence="3" id="KW-1185">Reference proteome</keyword>
<evidence type="ECO:0000256" key="1">
    <source>
        <dbReference type="SAM" id="MobiDB-lite"/>
    </source>
</evidence>
<feature type="region of interest" description="Disordered" evidence="1">
    <location>
        <begin position="1"/>
        <end position="270"/>
    </location>
</feature>
<organism evidence="2 3">
    <name type="scientific">Symbiodinium pilosum</name>
    <name type="common">Dinoflagellate</name>
    <dbReference type="NCBI Taxonomy" id="2952"/>
    <lineage>
        <taxon>Eukaryota</taxon>
        <taxon>Sar</taxon>
        <taxon>Alveolata</taxon>
        <taxon>Dinophyceae</taxon>
        <taxon>Suessiales</taxon>
        <taxon>Symbiodiniaceae</taxon>
        <taxon>Symbiodinium</taxon>
    </lineage>
</organism>
<feature type="compositionally biased region" description="Basic and acidic residues" evidence="1">
    <location>
        <begin position="121"/>
        <end position="134"/>
    </location>
</feature>
<dbReference type="EMBL" id="CAJNIZ010014812">
    <property type="protein sequence ID" value="CAE7366618.1"/>
    <property type="molecule type" value="Genomic_DNA"/>
</dbReference>
<feature type="compositionally biased region" description="Polar residues" evidence="1">
    <location>
        <begin position="49"/>
        <end position="60"/>
    </location>
</feature>
<feature type="compositionally biased region" description="Low complexity" evidence="1">
    <location>
        <begin position="1"/>
        <end position="42"/>
    </location>
</feature>
<dbReference type="Proteomes" id="UP000649617">
    <property type="component" value="Unassembled WGS sequence"/>
</dbReference>
<proteinExistence type="predicted"/>
<feature type="compositionally biased region" description="Basic residues" evidence="1">
    <location>
        <begin position="260"/>
        <end position="270"/>
    </location>
</feature>
<name>A0A812QE83_SYMPI</name>
<accession>A0A812QE83</accession>
<evidence type="ECO:0000313" key="2">
    <source>
        <dbReference type="EMBL" id="CAE7366618.1"/>
    </source>
</evidence>
<gene>
    <name evidence="2" type="ORF">SPIL2461_LOCUS8858</name>
</gene>
<evidence type="ECO:0000313" key="3">
    <source>
        <dbReference type="Proteomes" id="UP000649617"/>
    </source>
</evidence>
<comment type="caution">
    <text evidence="2">The sequence shown here is derived from an EMBL/GenBank/DDBJ whole genome shotgun (WGS) entry which is preliminary data.</text>
</comment>
<reference evidence="2" key="1">
    <citation type="submission" date="2021-02" db="EMBL/GenBank/DDBJ databases">
        <authorList>
            <person name="Dougan E. K."/>
            <person name="Rhodes N."/>
            <person name="Thang M."/>
            <person name="Chan C."/>
        </authorList>
    </citation>
    <scope>NUCLEOTIDE SEQUENCE</scope>
</reference>
<dbReference type="AlphaFoldDB" id="A0A812QE83"/>
<sequence length="577" mass="61654">MAAAAEAALAQTQETQPDGSPETSLEESASATEAASEQPSESLEPLPAATSSEADATQPQPVGKPKAKAKAKAQAAPKTAAVKKKASKDKLAEAKAAARKSKAAQNKANFDKAVKSGSKQADVDQEKPPKKPEQQKAGQKTKPADSEQEKPAKKPRVAEKEKPSKKAKVVGTKKDDNEAESAADGAAAEDQKDAAPKTTKKLGKGDKEDPKPSSKQAKPKERVAALKSWATADNTLSDAEPDDAESQDDSSSAGPAKRDGSKKRFFRQRRSAGELPQNLLDLWDKAGRTEQTRLLDKLVVRKKGKLVLDFDNKYLRRRLQRYSETIGANKCKGVTETIAAARCGGVAQLKAAVATGEASVVNEGGCRYYVFKDYMCLHTSQRVRSRGPKERTCELLAAPALNVRLSQEISLTKLEAKRQENLLDQGTDYVNNWELHLSAGDAEAAAASSAPDAAPPTLGDFEKGKLQECQAVLSTARNQAERVFLAVRSKSATALMLKEQLGRCVKQVLDTAAQLKQVELFGALPNQPPCNTAQLKALLLEAFQHVEALQEATQLCRTLAGGEKQAALGSDKQAGAS</sequence>
<feature type="compositionally biased region" description="Acidic residues" evidence="1">
    <location>
        <begin position="239"/>
        <end position="248"/>
    </location>
</feature>
<protein>
    <submittedName>
        <fullName evidence="2">Uncharacterized protein</fullName>
    </submittedName>
</protein>
<feature type="compositionally biased region" description="Basic and acidic residues" evidence="1">
    <location>
        <begin position="142"/>
        <end position="164"/>
    </location>
</feature>
<feature type="compositionally biased region" description="Basic and acidic residues" evidence="1">
    <location>
        <begin position="203"/>
        <end position="224"/>
    </location>
</feature>